<protein>
    <submittedName>
        <fullName evidence="1">Uncharacterized protein</fullName>
    </submittedName>
</protein>
<accession>A0ABY7CCI8</accession>
<keyword evidence="2" id="KW-1185">Reference proteome</keyword>
<proteinExistence type="predicted"/>
<dbReference type="EMBL" id="CP110421">
    <property type="protein sequence ID" value="WAQ81632.1"/>
    <property type="molecule type" value="Genomic_DNA"/>
</dbReference>
<reference evidence="1" key="1">
    <citation type="submission" date="2022-10" db="EMBL/GenBank/DDBJ databases">
        <title>Puccinia triticina Genome sequencing and assembly.</title>
        <authorList>
            <person name="Li C."/>
        </authorList>
    </citation>
    <scope>NUCLEOTIDE SEQUENCE</scope>
    <source>
        <strain evidence="1">Pt15</strain>
    </source>
</reference>
<dbReference type="Proteomes" id="UP001164743">
    <property type="component" value="Chromosome 1A"/>
</dbReference>
<name>A0ABY7CCI8_9BASI</name>
<evidence type="ECO:0000313" key="2">
    <source>
        <dbReference type="Proteomes" id="UP001164743"/>
    </source>
</evidence>
<sequence>MACEGFTYQQQQSWTVGLAACKFSTRSLCLCTARFISVYPVTGFATGSVDRLPKVARMSKDTHLQKPEVVFGTSSTATEAAPVNPQKYSLTSCRPIVWVRI</sequence>
<dbReference type="GeneID" id="77806952"/>
<gene>
    <name evidence="1" type="ORF">PtA15_1A974</name>
</gene>
<dbReference type="RefSeq" id="XP_053017187.1">
    <property type="nucleotide sequence ID" value="XM_053166057.1"/>
</dbReference>
<evidence type="ECO:0000313" key="1">
    <source>
        <dbReference type="EMBL" id="WAQ81632.1"/>
    </source>
</evidence>
<organism evidence="1 2">
    <name type="scientific">Puccinia triticina</name>
    <dbReference type="NCBI Taxonomy" id="208348"/>
    <lineage>
        <taxon>Eukaryota</taxon>
        <taxon>Fungi</taxon>
        <taxon>Dikarya</taxon>
        <taxon>Basidiomycota</taxon>
        <taxon>Pucciniomycotina</taxon>
        <taxon>Pucciniomycetes</taxon>
        <taxon>Pucciniales</taxon>
        <taxon>Pucciniaceae</taxon>
        <taxon>Puccinia</taxon>
    </lineage>
</organism>